<evidence type="ECO:0000256" key="2">
    <source>
        <dbReference type="ARBA" id="ARBA00022703"/>
    </source>
</evidence>
<dbReference type="Proteomes" id="UP000694569">
    <property type="component" value="Unplaced"/>
</dbReference>
<dbReference type="PRINTS" id="PR00376">
    <property type="entry name" value="IL1BCENZYME"/>
</dbReference>
<dbReference type="InterPro" id="IPR011600">
    <property type="entry name" value="Pept_C14_caspase"/>
</dbReference>
<dbReference type="PROSITE" id="PS50208">
    <property type="entry name" value="CASPASE_P20"/>
    <property type="match status" value="1"/>
</dbReference>
<proteinExistence type="inferred from homology"/>
<dbReference type="PANTHER" id="PTHR48169">
    <property type="entry name" value="DED DOMAIN-CONTAINING PROTEIN"/>
    <property type="match status" value="1"/>
</dbReference>
<dbReference type="Ensembl" id="ENSLLET00000000139.1">
    <property type="protein sequence ID" value="ENSLLEP00000000128.1"/>
    <property type="gene ID" value="ENSLLEG00000000097.1"/>
</dbReference>
<name>A0A8C5LIR7_9ANUR</name>
<dbReference type="InterPro" id="IPR015917">
    <property type="entry name" value="Pept_C14A"/>
</dbReference>
<dbReference type="GO" id="GO:0005737">
    <property type="term" value="C:cytoplasm"/>
    <property type="evidence" value="ECO:0007669"/>
    <property type="project" value="UniProtKB-ARBA"/>
</dbReference>
<reference evidence="4" key="2">
    <citation type="submission" date="2025-09" db="UniProtKB">
        <authorList>
            <consortium name="Ensembl"/>
        </authorList>
    </citation>
    <scope>IDENTIFICATION</scope>
</reference>
<evidence type="ECO:0000313" key="5">
    <source>
        <dbReference type="Proteomes" id="UP000694569"/>
    </source>
</evidence>
<dbReference type="SUPFAM" id="SSF52129">
    <property type="entry name" value="Caspase-like"/>
    <property type="match status" value="1"/>
</dbReference>
<dbReference type="GO" id="GO:0004197">
    <property type="term" value="F:cysteine-type endopeptidase activity"/>
    <property type="evidence" value="ECO:0007669"/>
    <property type="project" value="InterPro"/>
</dbReference>
<dbReference type="GO" id="GO:0043067">
    <property type="term" value="P:regulation of programmed cell death"/>
    <property type="evidence" value="ECO:0007669"/>
    <property type="project" value="UniProtKB-ARBA"/>
</dbReference>
<feature type="domain" description="Caspase family p20" evidence="3">
    <location>
        <begin position="51"/>
        <end position="169"/>
    </location>
</feature>
<comment type="similarity">
    <text evidence="1">Belongs to the peptidase C14A family.</text>
</comment>
<dbReference type="Pfam" id="PF00656">
    <property type="entry name" value="Peptidase_C14"/>
    <property type="match status" value="1"/>
</dbReference>
<evidence type="ECO:0000259" key="3">
    <source>
        <dbReference type="PROSITE" id="PS50208"/>
    </source>
</evidence>
<dbReference type="GeneTree" id="ENSGT00940000153232"/>
<dbReference type="InterPro" id="IPR001309">
    <property type="entry name" value="Pept_C14_p20"/>
</dbReference>
<accession>A0A8C5LIR7</accession>
<dbReference type="GO" id="GO:0006508">
    <property type="term" value="P:proteolysis"/>
    <property type="evidence" value="ECO:0007669"/>
    <property type="project" value="InterPro"/>
</dbReference>
<dbReference type="Gene3D" id="3.40.50.1460">
    <property type="match status" value="1"/>
</dbReference>
<keyword evidence="5" id="KW-1185">Reference proteome</keyword>
<reference evidence="4" key="1">
    <citation type="submission" date="2025-08" db="UniProtKB">
        <authorList>
            <consortium name="Ensembl"/>
        </authorList>
    </citation>
    <scope>IDENTIFICATION</scope>
</reference>
<dbReference type="GO" id="GO:0006915">
    <property type="term" value="P:apoptotic process"/>
    <property type="evidence" value="ECO:0007669"/>
    <property type="project" value="UniProtKB-KW"/>
</dbReference>
<dbReference type="PANTHER" id="PTHR48169:SF1">
    <property type="entry name" value="ASTROCYTIC PHOSPHOPROTEIN PEA-15"/>
    <property type="match status" value="1"/>
</dbReference>
<dbReference type="InterPro" id="IPR029030">
    <property type="entry name" value="Caspase-like_dom_sf"/>
</dbReference>
<protein>
    <recommendedName>
        <fullName evidence="3">Caspase family p20 domain-containing protein</fullName>
    </recommendedName>
</protein>
<evidence type="ECO:0000313" key="4">
    <source>
        <dbReference type="Ensembl" id="ENSLLEP00000000128.1"/>
    </source>
</evidence>
<dbReference type="OrthoDB" id="6116485at2759"/>
<dbReference type="SMART" id="SM00115">
    <property type="entry name" value="CASc"/>
    <property type="match status" value="1"/>
</dbReference>
<evidence type="ECO:0000256" key="1">
    <source>
        <dbReference type="ARBA" id="ARBA00010134"/>
    </source>
</evidence>
<keyword evidence="2" id="KW-0053">Apoptosis</keyword>
<dbReference type="AlphaFoldDB" id="A0A8C5LIR7"/>
<sequence>MSDPAESLEDTTDAKIWNIFKYKSNKVDGPSPVIDHQESRCILRYEMGFPQMGLCLIIDVNNGDNACFSQTGMREDVKTAKDTFEFLGFLVTITNVKTYSAAKSILSKAAQSDHSQSSSFVCVVLIQEADATSNLYESRDITEEFTGDKCKTLLGKPKLFFVLGTKEEDESSLIETDSVSSDGGKITKIPKQADFLYVSFIASGKNEDPKLWYLQTLYTLLQQHGDRNSLLTILTRMNSLAAQKYEALEVDSNCFFITMLTKELVFPRKTDYY</sequence>
<organism evidence="4 5">
    <name type="scientific">Leptobrachium leishanense</name>
    <name type="common">Leishan spiny toad</name>
    <dbReference type="NCBI Taxonomy" id="445787"/>
    <lineage>
        <taxon>Eukaryota</taxon>
        <taxon>Metazoa</taxon>
        <taxon>Chordata</taxon>
        <taxon>Craniata</taxon>
        <taxon>Vertebrata</taxon>
        <taxon>Euteleostomi</taxon>
        <taxon>Amphibia</taxon>
        <taxon>Batrachia</taxon>
        <taxon>Anura</taxon>
        <taxon>Pelobatoidea</taxon>
        <taxon>Megophryidae</taxon>
        <taxon>Leptobrachium</taxon>
    </lineage>
</organism>